<comment type="caution">
    <text evidence="2">The sequence shown here is derived from an EMBL/GenBank/DDBJ whole genome shotgun (WGS) entry which is preliminary data.</text>
</comment>
<evidence type="ECO:0000256" key="1">
    <source>
        <dbReference type="SAM" id="Phobius"/>
    </source>
</evidence>
<sequence length="167" mass="16415">MTVAQSIGTGYGAAGAQSALRQTALGQQSPARTDYQVSNPNVGNIARASDSLLNVAESQQFNTLVTAGFGMQAIAAGVAGGYVGAKIGNKLGHGIARALNFNQVATEGESPAHLGHPIAHQKKDWGVWGAIGGILLGAAAAALVVVTFGTGLVVIAAAAAAAGLIGG</sequence>
<feature type="transmembrane region" description="Helical" evidence="1">
    <location>
        <begin position="132"/>
        <end position="165"/>
    </location>
</feature>
<accession>A0AB72ZG07</accession>
<keyword evidence="1" id="KW-0472">Membrane</keyword>
<keyword evidence="1" id="KW-0812">Transmembrane</keyword>
<dbReference type="EMBL" id="AKRT01000460">
    <property type="protein sequence ID" value="EIR13542.1"/>
    <property type="molecule type" value="Genomic_DNA"/>
</dbReference>
<proteinExistence type="predicted"/>
<organism evidence="2 3">
    <name type="scientific">Yersinia pestis PY-08</name>
    <dbReference type="NCBI Taxonomy" id="992134"/>
    <lineage>
        <taxon>Bacteria</taxon>
        <taxon>Pseudomonadati</taxon>
        <taxon>Pseudomonadota</taxon>
        <taxon>Gammaproteobacteria</taxon>
        <taxon>Enterobacterales</taxon>
        <taxon>Yersiniaceae</taxon>
        <taxon>Yersinia</taxon>
    </lineage>
</organism>
<dbReference type="AlphaFoldDB" id="A0AB72ZG07"/>
<evidence type="ECO:0000313" key="2">
    <source>
        <dbReference type="EMBL" id="EIR13542.1"/>
    </source>
</evidence>
<keyword evidence="1" id="KW-1133">Transmembrane helix</keyword>
<dbReference type="Proteomes" id="UP000003231">
    <property type="component" value="Unassembled WGS sequence"/>
</dbReference>
<feature type="non-terminal residue" evidence="2">
    <location>
        <position position="167"/>
    </location>
</feature>
<reference evidence="2 3" key="1">
    <citation type="submission" date="2012-05" db="EMBL/GenBank/DDBJ databases">
        <title>Genome sequence of Yersinia Pestis PY-08.</title>
        <authorList>
            <person name="Santana-Cruz I."/>
            <person name="Sengamalay N."/>
            <person name="McCracken C."/>
            <person name="Daugherty S.C."/>
            <person name="Maroo A."/>
            <person name="Vara P.G."/>
            <person name="Tallon L.J."/>
            <person name="Sadzewicz L."/>
            <person name="Vinetz J.M."/>
            <person name="Cespedes Zambrano M.J."/>
            <person name="Fraser-Liggett C.M."/>
            <person name="Tettelin H."/>
        </authorList>
    </citation>
    <scope>NUCLEOTIDE SEQUENCE [LARGE SCALE GENOMIC DNA]</scope>
    <source>
        <strain evidence="2 3">PY-08</strain>
    </source>
</reference>
<protein>
    <submittedName>
        <fullName evidence="2">Membrane domain protein</fullName>
    </submittedName>
</protein>
<gene>
    <name evidence="2" type="primary">rhsA3</name>
    <name evidence="2" type="ORF">YPPY08_4150</name>
</gene>
<name>A0AB72ZG07_YERPE</name>
<evidence type="ECO:0000313" key="3">
    <source>
        <dbReference type="Proteomes" id="UP000003231"/>
    </source>
</evidence>